<evidence type="ECO:0000313" key="2">
    <source>
        <dbReference type="EMBL" id="PTX51633.1"/>
    </source>
</evidence>
<gene>
    <name evidence="2" type="ORF">C8N34_103135</name>
</gene>
<feature type="signal peptide" evidence="1">
    <location>
        <begin position="1"/>
        <end position="23"/>
    </location>
</feature>
<accession>A0A2T6B6H0</accession>
<feature type="chain" id="PRO_5015704357" description="HdeA/HdeB family protein" evidence="1">
    <location>
        <begin position="24"/>
        <end position="106"/>
    </location>
</feature>
<evidence type="ECO:0000313" key="3">
    <source>
        <dbReference type="Proteomes" id="UP000244224"/>
    </source>
</evidence>
<sequence length="106" mass="11617">MRQILRATATLAAILLSVGPAAAAPSGAEICKKMIREGRANGMDQRKCLCAHRLAEATLDDDITALLFDSWYRGVNNMSAIERLPNQSRVKKQIATMALTLETRCK</sequence>
<comment type="caution">
    <text evidence="2">The sequence shown here is derived from an EMBL/GenBank/DDBJ whole genome shotgun (WGS) entry which is preliminary data.</text>
</comment>
<dbReference type="AlphaFoldDB" id="A0A2T6B6H0"/>
<proteinExistence type="predicted"/>
<reference evidence="2 3" key="1">
    <citation type="submission" date="2018-04" db="EMBL/GenBank/DDBJ databases">
        <title>Genomic Encyclopedia of Archaeal and Bacterial Type Strains, Phase II (KMG-II): from individual species to whole genera.</title>
        <authorList>
            <person name="Goeker M."/>
        </authorList>
    </citation>
    <scope>NUCLEOTIDE SEQUENCE [LARGE SCALE GENOMIC DNA]</scope>
    <source>
        <strain evidence="2 3">DSM 21823</strain>
    </source>
</reference>
<evidence type="ECO:0000256" key="1">
    <source>
        <dbReference type="SAM" id="SignalP"/>
    </source>
</evidence>
<protein>
    <recommendedName>
        <fullName evidence="4">HdeA/HdeB family protein</fullName>
    </recommendedName>
</protein>
<keyword evidence="1" id="KW-0732">Signal</keyword>
<evidence type="ECO:0008006" key="4">
    <source>
        <dbReference type="Google" id="ProtNLM"/>
    </source>
</evidence>
<organism evidence="2 3">
    <name type="scientific">Gemmobacter caeni</name>
    <dbReference type="NCBI Taxonomy" id="589035"/>
    <lineage>
        <taxon>Bacteria</taxon>
        <taxon>Pseudomonadati</taxon>
        <taxon>Pseudomonadota</taxon>
        <taxon>Alphaproteobacteria</taxon>
        <taxon>Rhodobacterales</taxon>
        <taxon>Paracoccaceae</taxon>
        <taxon>Gemmobacter</taxon>
    </lineage>
</organism>
<dbReference type="Proteomes" id="UP000244224">
    <property type="component" value="Unassembled WGS sequence"/>
</dbReference>
<dbReference type="EMBL" id="QBKP01000003">
    <property type="protein sequence ID" value="PTX51633.1"/>
    <property type="molecule type" value="Genomic_DNA"/>
</dbReference>
<keyword evidence="3" id="KW-1185">Reference proteome</keyword>
<name>A0A2T6B6H0_9RHOB</name>